<dbReference type="Proteomes" id="UP001488838">
    <property type="component" value="Unassembled WGS sequence"/>
</dbReference>
<dbReference type="AlphaFoldDB" id="A0AAW0IH00"/>
<evidence type="ECO:0000313" key="3">
    <source>
        <dbReference type="Proteomes" id="UP001488838"/>
    </source>
</evidence>
<reference evidence="2 3" key="1">
    <citation type="journal article" date="2023" name="bioRxiv">
        <title>Conserved and derived expression patterns and positive selection on dental genes reveal complex evolutionary context of ever-growing rodent molars.</title>
        <authorList>
            <person name="Calamari Z.T."/>
            <person name="Song A."/>
            <person name="Cohen E."/>
            <person name="Akter M."/>
            <person name="Roy R.D."/>
            <person name="Hallikas O."/>
            <person name="Christensen M.M."/>
            <person name="Li P."/>
            <person name="Marangoni P."/>
            <person name="Jernvall J."/>
            <person name="Klein O.D."/>
        </authorList>
    </citation>
    <scope>NUCLEOTIDE SEQUENCE [LARGE SCALE GENOMIC DNA]</scope>
    <source>
        <strain evidence="2">V071</strain>
    </source>
</reference>
<feature type="compositionally biased region" description="Basic and acidic residues" evidence="1">
    <location>
        <begin position="9"/>
        <end position="18"/>
    </location>
</feature>
<dbReference type="EMBL" id="JBBHLL010000132">
    <property type="protein sequence ID" value="KAK7813738.1"/>
    <property type="molecule type" value="Genomic_DNA"/>
</dbReference>
<organism evidence="2 3">
    <name type="scientific">Myodes glareolus</name>
    <name type="common">Bank vole</name>
    <name type="synonym">Clethrionomys glareolus</name>
    <dbReference type="NCBI Taxonomy" id="447135"/>
    <lineage>
        <taxon>Eukaryota</taxon>
        <taxon>Metazoa</taxon>
        <taxon>Chordata</taxon>
        <taxon>Craniata</taxon>
        <taxon>Vertebrata</taxon>
        <taxon>Euteleostomi</taxon>
        <taxon>Mammalia</taxon>
        <taxon>Eutheria</taxon>
        <taxon>Euarchontoglires</taxon>
        <taxon>Glires</taxon>
        <taxon>Rodentia</taxon>
        <taxon>Myomorpha</taxon>
        <taxon>Muroidea</taxon>
        <taxon>Cricetidae</taxon>
        <taxon>Arvicolinae</taxon>
        <taxon>Myodes</taxon>
    </lineage>
</organism>
<comment type="caution">
    <text evidence="2">The sequence shown here is derived from an EMBL/GenBank/DDBJ whole genome shotgun (WGS) entry which is preliminary data.</text>
</comment>
<name>A0AAW0IH00_MYOGA</name>
<evidence type="ECO:0000256" key="1">
    <source>
        <dbReference type="SAM" id="MobiDB-lite"/>
    </source>
</evidence>
<evidence type="ECO:0000313" key="2">
    <source>
        <dbReference type="EMBL" id="KAK7813738.1"/>
    </source>
</evidence>
<protein>
    <submittedName>
        <fullName evidence="2">Uncharacterized protein</fullName>
    </submittedName>
</protein>
<proteinExistence type="predicted"/>
<feature type="compositionally biased region" description="Basic and acidic residues" evidence="1">
    <location>
        <begin position="73"/>
        <end position="86"/>
    </location>
</feature>
<keyword evidence="3" id="KW-1185">Reference proteome</keyword>
<feature type="region of interest" description="Disordered" evidence="1">
    <location>
        <begin position="1"/>
        <end position="100"/>
    </location>
</feature>
<gene>
    <name evidence="2" type="ORF">U0070_001444</name>
</gene>
<accession>A0AAW0IH00</accession>
<sequence length="100" mass="10732">MFRPPGPRELGEAGERRHNGVGLPAVSHGLLPLPRPCRPPTQARPGQRPPGATAEPGKSPGRDASGPRTRLSQGERRSQGRREAQRKNPALWGADLPVPD</sequence>